<feature type="region of interest" description="Disordered" evidence="9">
    <location>
        <begin position="409"/>
        <end position="450"/>
    </location>
</feature>
<dbReference type="PANTHER" id="PTHR24421">
    <property type="entry name" value="NITRATE/NITRITE SENSOR PROTEIN NARX-RELATED"/>
    <property type="match status" value="1"/>
</dbReference>
<feature type="transmembrane region" description="Helical" evidence="10">
    <location>
        <begin position="93"/>
        <end position="112"/>
    </location>
</feature>
<evidence type="ECO:0000256" key="6">
    <source>
        <dbReference type="ARBA" id="ARBA00022777"/>
    </source>
</evidence>
<dbReference type="Gene3D" id="3.30.565.10">
    <property type="entry name" value="Histidine kinase-like ATPase, C-terminal domain"/>
    <property type="match status" value="1"/>
</dbReference>
<accession>A0A1E7K8Q0</accession>
<evidence type="ECO:0000313" key="13">
    <source>
        <dbReference type="EMBL" id="OEV00301.1"/>
    </source>
</evidence>
<evidence type="ECO:0000256" key="3">
    <source>
        <dbReference type="ARBA" id="ARBA00022553"/>
    </source>
</evidence>
<dbReference type="CDD" id="cd16917">
    <property type="entry name" value="HATPase_UhpB-NarQ-NarX-like"/>
    <property type="match status" value="1"/>
</dbReference>
<dbReference type="InterPro" id="IPR011712">
    <property type="entry name" value="Sig_transdc_His_kin_sub3_dim/P"/>
</dbReference>
<dbReference type="PANTHER" id="PTHR24421:SF10">
    <property type="entry name" value="NITRATE_NITRITE SENSOR PROTEIN NARQ"/>
    <property type="match status" value="1"/>
</dbReference>
<proteinExistence type="predicted"/>
<dbReference type="GO" id="GO:0046983">
    <property type="term" value="F:protein dimerization activity"/>
    <property type="evidence" value="ECO:0007669"/>
    <property type="project" value="InterPro"/>
</dbReference>
<evidence type="ECO:0000256" key="8">
    <source>
        <dbReference type="ARBA" id="ARBA00023012"/>
    </source>
</evidence>
<dbReference type="GO" id="GO:0005524">
    <property type="term" value="F:ATP binding"/>
    <property type="evidence" value="ECO:0007669"/>
    <property type="project" value="UniProtKB-KW"/>
</dbReference>
<dbReference type="InterPro" id="IPR050482">
    <property type="entry name" value="Sensor_HK_TwoCompSys"/>
</dbReference>
<comment type="caution">
    <text evidence="13">The sequence shown here is derived from an EMBL/GenBank/DDBJ whole genome shotgun (WGS) entry which is preliminary data.</text>
</comment>
<keyword evidence="10" id="KW-0812">Transmembrane</keyword>
<keyword evidence="3" id="KW-0597">Phosphoprotein</keyword>
<name>A0A1E7K8Q0_9ACTN</name>
<dbReference type="Pfam" id="PF07730">
    <property type="entry name" value="HisKA_3"/>
    <property type="match status" value="1"/>
</dbReference>
<keyword evidence="10" id="KW-0472">Membrane</keyword>
<feature type="compositionally biased region" description="Basic and acidic residues" evidence="9">
    <location>
        <begin position="436"/>
        <end position="450"/>
    </location>
</feature>
<feature type="domain" description="Signal transduction histidine kinase subgroup 3 dimerisation and phosphoacceptor" evidence="12">
    <location>
        <begin position="197"/>
        <end position="263"/>
    </location>
</feature>
<dbReference type="EC" id="2.7.13.3" evidence="2"/>
<organism evidence="13 14">
    <name type="scientific">Streptomyces qinglanensis</name>
    <dbReference type="NCBI Taxonomy" id="943816"/>
    <lineage>
        <taxon>Bacteria</taxon>
        <taxon>Bacillati</taxon>
        <taxon>Actinomycetota</taxon>
        <taxon>Actinomycetes</taxon>
        <taxon>Kitasatosporales</taxon>
        <taxon>Streptomycetaceae</taxon>
        <taxon>Streptomyces</taxon>
    </lineage>
</organism>
<evidence type="ECO:0000256" key="7">
    <source>
        <dbReference type="ARBA" id="ARBA00022840"/>
    </source>
</evidence>
<evidence type="ECO:0000256" key="2">
    <source>
        <dbReference type="ARBA" id="ARBA00012438"/>
    </source>
</evidence>
<dbReference type="Proteomes" id="UP000175829">
    <property type="component" value="Unassembled WGS sequence"/>
</dbReference>
<evidence type="ECO:0000256" key="1">
    <source>
        <dbReference type="ARBA" id="ARBA00000085"/>
    </source>
</evidence>
<keyword evidence="6" id="KW-0418">Kinase</keyword>
<dbReference type="Gene3D" id="1.20.5.1930">
    <property type="match status" value="1"/>
</dbReference>
<feature type="region of interest" description="Disordered" evidence="9">
    <location>
        <begin position="351"/>
        <end position="374"/>
    </location>
</feature>
<feature type="transmembrane region" description="Helical" evidence="10">
    <location>
        <begin position="24"/>
        <end position="42"/>
    </location>
</feature>
<evidence type="ECO:0000256" key="5">
    <source>
        <dbReference type="ARBA" id="ARBA00022741"/>
    </source>
</evidence>
<feature type="transmembrane region" description="Helical" evidence="10">
    <location>
        <begin position="119"/>
        <end position="139"/>
    </location>
</feature>
<dbReference type="SUPFAM" id="SSF55874">
    <property type="entry name" value="ATPase domain of HSP90 chaperone/DNA topoisomerase II/histidine kinase"/>
    <property type="match status" value="1"/>
</dbReference>
<comment type="catalytic activity">
    <reaction evidence="1">
        <text>ATP + protein L-histidine = ADP + protein N-phospho-L-histidine.</text>
        <dbReference type="EC" id="2.7.13.3"/>
    </reaction>
</comment>
<dbReference type="Pfam" id="PF02518">
    <property type="entry name" value="HATPase_c"/>
    <property type="match status" value="1"/>
</dbReference>
<evidence type="ECO:0000256" key="10">
    <source>
        <dbReference type="SAM" id="Phobius"/>
    </source>
</evidence>
<keyword evidence="8" id="KW-0902">Two-component regulatory system</keyword>
<dbReference type="InterPro" id="IPR003594">
    <property type="entry name" value="HATPase_dom"/>
</dbReference>
<evidence type="ECO:0000256" key="4">
    <source>
        <dbReference type="ARBA" id="ARBA00022679"/>
    </source>
</evidence>
<gene>
    <name evidence="13" type="ORF">AN217_23660</name>
</gene>
<dbReference type="GO" id="GO:0016020">
    <property type="term" value="C:membrane"/>
    <property type="evidence" value="ECO:0007669"/>
    <property type="project" value="InterPro"/>
</dbReference>
<dbReference type="PATRIC" id="fig|943816.4.peg.4290"/>
<keyword evidence="7" id="KW-0067">ATP-binding</keyword>
<evidence type="ECO:0000259" key="12">
    <source>
        <dbReference type="Pfam" id="PF07730"/>
    </source>
</evidence>
<dbReference type="InterPro" id="IPR036890">
    <property type="entry name" value="HATPase_C_sf"/>
</dbReference>
<feature type="transmembrane region" description="Helical" evidence="10">
    <location>
        <begin position="54"/>
        <end position="73"/>
    </location>
</feature>
<keyword evidence="4" id="KW-0808">Transferase</keyword>
<dbReference type="GO" id="GO:0000155">
    <property type="term" value="F:phosphorelay sensor kinase activity"/>
    <property type="evidence" value="ECO:0007669"/>
    <property type="project" value="InterPro"/>
</dbReference>
<evidence type="ECO:0000259" key="11">
    <source>
        <dbReference type="Pfam" id="PF02518"/>
    </source>
</evidence>
<keyword evidence="10" id="KW-1133">Transmembrane helix</keyword>
<evidence type="ECO:0000313" key="14">
    <source>
        <dbReference type="Proteomes" id="UP000175829"/>
    </source>
</evidence>
<reference evidence="13 14" key="1">
    <citation type="journal article" date="2016" name="Front. Microbiol.">
        <title>Comparative Genomics Analysis of Streptomyces Species Reveals Their Adaptation to the Marine Environment and Their Diversity at the Genomic Level.</title>
        <authorList>
            <person name="Tian X."/>
            <person name="Zhang Z."/>
            <person name="Yang T."/>
            <person name="Chen M."/>
            <person name="Li J."/>
            <person name="Chen F."/>
            <person name="Yang J."/>
            <person name="Li W."/>
            <person name="Zhang B."/>
            <person name="Zhang Z."/>
            <person name="Wu J."/>
            <person name="Zhang C."/>
            <person name="Long L."/>
            <person name="Xiao J."/>
        </authorList>
    </citation>
    <scope>NUCLEOTIDE SEQUENCE [LARGE SCALE GENOMIC DNA]</scope>
    <source>
        <strain evidence="13 14">SCSIO M10379</strain>
    </source>
</reference>
<dbReference type="EMBL" id="LJGV01000022">
    <property type="protein sequence ID" value="OEV00301.1"/>
    <property type="molecule type" value="Genomic_DNA"/>
</dbReference>
<dbReference type="AlphaFoldDB" id="A0A1E7K8Q0"/>
<sequence>MIAAAAIPRAARTPRGPRPHRDDVLVAAAGAAGGLLLWAFELNSRPLWQTGPRWLVLLPLAAMCLATLSRRFGQPYPLLLGTVAEVADLTVGSLLATMVLFTDVLYAAVLYGSARLSRTVLRTSVVVSVLVSAGLLIAFRNPEMLLVGAACAGVLVVPTTSGEMIRNHRDKAAAERLRAEQTALLAELDRKQAVGAERARMARELHDVVANHLSAIAIHSTAALSFPEPGAGGATRDALGVIRENSVQGLAEMRRLIGLLRNADGPEEPTATPSLEGLEALLRRARAMAGDGRTFALADHRPRGERLPAPVELAAYRVVQEAVTNALKHAAPGAVTVALDRDAARPDTLGIRVRSPLGDTPVDDGAPRAPGAGAGLVGMRERVELLEGELTAGPADGAAGERVWQVHAVLPAPHEAEPAVDGSAADGSARRPGKHGTSEKHEKREPERDR</sequence>
<dbReference type="RefSeq" id="WP_051270957.1">
    <property type="nucleotide sequence ID" value="NZ_LJGV01000022.1"/>
</dbReference>
<feature type="domain" description="Histidine kinase/HSP90-like ATPase" evidence="11">
    <location>
        <begin position="313"/>
        <end position="402"/>
    </location>
</feature>
<keyword evidence="5" id="KW-0547">Nucleotide-binding</keyword>
<evidence type="ECO:0000256" key="9">
    <source>
        <dbReference type="SAM" id="MobiDB-lite"/>
    </source>
</evidence>
<protein>
    <recommendedName>
        <fullName evidence="2">histidine kinase</fullName>
        <ecNumber evidence="2">2.7.13.3</ecNumber>
    </recommendedName>
</protein>